<organism evidence="7 8">
    <name type="scientific">Hypsizygus marmoreus</name>
    <name type="common">White beech mushroom</name>
    <name type="synonym">Agaricus marmoreus</name>
    <dbReference type="NCBI Taxonomy" id="39966"/>
    <lineage>
        <taxon>Eukaryota</taxon>
        <taxon>Fungi</taxon>
        <taxon>Dikarya</taxon>
        <taxon>Basidiomycota</taxon>
        <taxon>Agaricomycotina</taxon>
        <taxon>Agaricomycetes</taxon>
        <taxon>Agaricomycetidae</taxon>
        <taxon>Agaricales</taxon>
        <taxon>Tricholomatineae</taxon>
        <taxon>Lyophyllaceae</taxon>
        <taxon>Hypsizygus</taxon>
    </lineage>
</organism>
<accession>A0A369KG83</accession>
<dbReference type="OrthoDB" id="161814at2759"/>
<evidence type="ECO:0000313" key="8">
    <source>
        <dbReference type="Proteomes" id="UP000076154"/>
    </source>
</evidence>
<feature type="transmembrane region" description="Helical" evidence="6">
    <location>
        <begin position="122"/>
        <end position="141"/>
    </location>
</feature>
<comment type="similarity">
    <text evidence="2 6">Belongs to the copper transporter (Ctr) (TC 1.A.56) family. SLC31A subfamily.</text>
</comment>
<evidence type="ECO:0000256" key="2">
    <source>
        <dbReference type="ARBA" id="ARBA00006921"/>
    </source>
</evidence>
<feature type="transmembrane region" description="Helical" evidence="6">
    <location>
        <begin position="41"/>
        <end position="61"/>
    </location>
</feature>
<keyword evidence="5 6" id="KW-0472">Membrane</keyword>
<dbReference type="EMBL" id="LUEZ02000004">
    <property type="protein sequence ID" value="RDB30793.1"/>
    <property type="molecule type" value="Genomic_DNA"/>
</dbReference>
<keyword evidence="4 6" id="KW-1133">Transmembrane helix</keyword>
<evidence type="ECO:0000256" key="6">
    <source>
        <dbReference type="RuleBase" id="RU367022"/>
    </source>
</evidence>
<dbReference type="GO" id="GO:0016020">
    <property type="term" value="C:membrane"/>
    <property type="evidence" value="ECO:0007669"/>
    <property type="project" value="UniProtKB-SubCell"/>
</dbReference>
<gene>
    <name evidence="7" type="primary">CTR4</name>
    <name evidence="7" type="ORF">Hypma_005751</name>
</gene>
<dbReference type="STRING" id="39966.A0A369KG83"/>
<comment type="subcellular location">
    <subcellularLocation>
        <location evidence="1 6">Membrane</location>
        <topology evidence="1 6">Multi-pass membrane protein</topology>
    </subcellularLocation>
</comment>
<keyword evidence="6" id="KW-0406">Ion transport</keyword>
<keyword evidence="6" id="KW-0186">Copper</keyword>
<dbReference type="InterPro" id="IPR007274">
    <property type="entry name" value="Cop_transporter"/>
</dbReference>
<evidence type="ECO:0000313" key="7">
    <source>
        <dbReference type="EMBL" id="RDB30793.1"/>
    </source>
</evidence>
<reference evidence="7" key="1">
    <citation type="submission" date="2018-04" db="EMBL/GenBank/DDBJ databases">
        <title>Whole genome sequencing of Hypsizygus marmoreus.</title>
        <authorList>
            <person name="Choi I.-G."/>
            <person name="Min B."/>
            <person name="Kim J.-G."/>
            <person name="Kim S."/>
            <person name="Oh Y.-L."/>
            <person name="Kong W.-S."/>
            <person name="Park H."/>
            <person name="Jeong J."/>
            <person name="Song E.-S."/>
        </authorList>
    </citation>
    <scope>NUCLEOTIDE SEQUENCE [LARGE SCALE GENOMIC DNA]</scope>
    <source>
        <strain evidence="7">51987-8</strain>
    </source>
</reference>
<name>A0A369KG83_HYPMA</name>
<dbReference type="GO" id="GO:0005375">
    <property type="term" value="F:copper ion transmembrane transporter activity"/>
    <property type="evidence" value="ECO:0007669"/>
    <property type="project" value="UniProtKB-UniRule"/>
</dbReference>
<protein>
    <recommendedName>
        <fullName evidence="6">Copper transport protein</fullName>
    </recommendedName>
</protein>
<evidence type="ECO:0000256" key="4">
    <source>
        <dbReference type="ARBA" id="ARBA00022989"/>
    </source>
</evidence>
<dbReference type="PANTHER" id="PTHR12483:SF73">
    <property type="entry name" value="COPPER TRANSPORT PROTEIN CTR3"/>
    <property type="match status" value="1"/>
</dbReference>
<dbReference type="PANTHER" id="PTHR12483">
    <property type="entry name" value="SOLUTE CARRIER FAMILY 31 COPPER TRANSPORTERS"/>
    <property type="match status" value="1"/>
</dbReference>
<evidence type="ECO:0000256" key="3">
    <source>
        <dbReference type="ARBA" id="ARBA00022692"/>
    </source>
</evidence>
<keyword evidence="8" id="KW-1185">Reference proteome</keyword>
<comment type="caution">
    <text evidence="7">The sequence shown here is derived from an EMBL/GenBank/DDBJ whole genome shotgun (WGS) entry which is preliminary data.</text>
</comment>
<dbReference type="FunCoup" id="A0A369KG83">
    <property type="interactions" value="20"/>
</dbReference>
<evidence type="ECO:0000256" key="5">
    <source>
        <dbReference type="ARBA" id="ARBA00023136"/>
    </source>
</evidence>
<keyword evidence="6" id="KW-0813">Transport</keyword>
<keyword evidence="6" id="KW-0187">Copper transport</keyword>
<dbReference type="Proteomes" id="UP000076154">
    <property type="component" value="Unassembled WGS sequence"/>
</dbReference>
<dbReference type="InParanoid" id="A0A369KG83"/>
<dbReference type="Pfam" id="PF04145">
    <property type="entry name" value="Ctr"/>
    <property type="match status" value="1"/>
</dbReference>
<proteinExistence type="inferred from homology"/>
<keyword evidence="3 6" id="KW-0812">Transmembrane</keyword>
<dbReference type="AlphaFoldDB" id="A0A369KG83"/>
<evidence type="ECO:0000256" key="1">
    <source>
        <dbReference type="ARBA" id="ARBA00004141"/>
    </source>
</evidence>
<sequence>MDMNHGSNSTTTEHACKISMLWNWYTVDACFISRQWHIRSVGAYAGTVIAIFFLVILLELFRRLGREYDRKISREYYSLNRSGAAKGKGFNSLENLSDGSAPPCPNVLPPFRPSIAQQAIRSFFYFVQFSAGYILMLLAMYYNGGLILAIFAGSYFGFFVSSWDTVGRVNTPEARGQTCC</sequence>